<accession>A0A2S4WE96</accession>
<dbReference type="VEuPathDB" id="FungiDB:PSHT_03966"/>
<evidence type="ECO:0000313" key="3">
    <source>
        <dbReference type="Proteomes" id="UP000238274"/>
    </source>
</evidence>
<feature type="compositionally biased region" description="Polar residues" evidence="1">
    <location>
        <begin position="163"/>
        <end position="186"/>
    </location>
</feature>
<feature type="compositionally biased region" description="Polar residues" evidence="1">
    <location>
        <begin position="50"/>
        <end position="62"/>
    </location>
</feature>
<reference evidence="3" key="2">
    <citation type="journal article" date="2018" name="BMC Genomics">
        <title>Genomic insights into host adaptation between the wheat stripe rust pathogen (Puccinia striiformis f. sp. tritici) and the barley stripe rust pathogen (Puccinia striiformis f. sp. hordei).</title>
        <authorList>
            <person name="Xia C."/>
            <person name="Wang M."/>
            <person name="Yin C."/>
            <person name="Cornejo O.E."/>
            <person name="Hulbert S.H."/>
            <person name="Chen X."/>
        </authorList>
    </citation>
    <scope>NUCLEOTIDE SEQUENCE [LARGE SCALE GENOMIC DNA]</scope>
    <source>
        <strain evidence="3">93TX-2</strain>
    </source>
</reference>
<feature type="compositionally biased region" description="Low complexity" evidence="1">
    <location>
        <begin position="194"/>
        <end position="208"/>
    </location>
</feature>
<dbReference type="AlphaFoldDB" id="A0A2S4WE96"/>
<keyword evidence="3" id="KW-1185">Reference proteome</keyword>
<dbReference type="VEuPathDB" id="FungiDB:PSTT_10859"/>
<organism evidence="2 3">
    <name type="scientific">Puccinia striiformis</name>
    <dbReference type="NCBI Taxonomy" id="27350"/>
    <lineage>
        <taxon>Eukaryota</taxon>
        <taxon>Fungi</taxon>
        <taxon>Dikarya</taxon>
        <taxon>Basidiomycota</taxon>
        <taxon>Pucciniomycotina</taxon>
        <taxon>Pucciniomycetes</taxon>
        <taxon>Pucciniales</taxon>
        <taxon>Pucciniaceae</taxon>
        <taxon>Puccinia</taxon>
    </lineage>
</organism>
<comment type="caution">
    <text evidence="2">The sequence shown here is derived from an EMBL/GenBank/DDBJ whole genome shotgun (WGS) entry which is preliminary data.</text>
</comment>
<protein>
    <submittedName>
        <fullName evidence="2">Uncharacterized protein</fullName>
    </submittedName>
</protein>
<reference evidence="3" key="3">
    <citation type="journal article" date="2018" name="Mol. Plant Microbe Interact.">
        <title>Genome sequence resources for the wheat stripe rust pathogen (Puccinia striiformis f. sp. tritici) and the barley stripe rust pathogen (Puccinia striiformis f. sp. hordei).</title>
        <authorList>
            <person name="Xia C."/>
            <person name="Wang M."/>
            <person name="Yin C."/>
            <person name="Cornejo O.E."/>
            <person name="Hulbert S.H."/>
            <person name="Chen X."/>
        </authorList>
    </citation>
    <scope>NUCLEOTIDE SEQUENCE [LARGE SCALE GENOMIC DNA]</scope>
    <source>
        <strain evidence="3">93TX-2</strain>
    </source>
</reference>
<proteinExistence type="predicted"/>
<evidence type="ECO:0000313" key="2">
    <source>
        <dbReference type="EMBL" id="POW20059.1"/>
    </source>
</evidence>
<feature type="compositionally biased region" description="Basic and acidic residues" evidence="1">
    <location>
        <begin position="264"/>
        <end position="273"/>
    </location>
</feature>
<feature type="compositionally biased region" description="Polar residues" evidence="1">
    <location>
        <begin position="209"/>
        <end position="218"/>
    </location>
</feature>
<name>A0A2S4WE96_9BASI</name>
<dbReference type="OrthoDB" id="5865767at2759"/>
<evidence type="ECO:0000256" key="1">
    <source>
        <dbReference type="SAM" id="MobiDB-lite"/>
    </source>
</evidence>
<sequence length="273" mass="30561">MARPGVYDFPASESSTSDKQPAWHPDEQQRAVEQPPELPQLYKEWPATLSRPSARSQPTPSKQQRRRRWSTLFTTNKSASPPDLNPPDYFSLSNLPSPTSHPAPSPSNNLSPGPTADLTGPIVSPNSQDQEQQQTQAGEPRPRRNARHSLGSRLSSVIHVLTKHTNNLSLNRSSDPPKPSSQIQENSIDRHTTHPTNHPHSTHNNTSSLISANWNNDPQLHRLQIDEEPEEEEEGPIRERNRAANRSKALANLEGSHLYPYPTESREKIGIEL</sequence>
<reference evidence="2 3" key="1">
    <citation type="submission" date="2017-12" db="EMBL/GenBank/DDBJ databases">
        <title>Gene loss provides genomic basis for host adaptation in cereal stripe rust fungi.</title>
        <authorList>
            <person name="Xia C."/>
        </authorList>
    </citation>
    <scope>NUCLEOTIDE SEQUENCE [LARGE SCALE GENOMIC DNA]</scope>
    <source>
        <strain evidence="2 3">93TX-2</strain>
    </source>
</reference>
<dbReference type="Proteomes" id="UP000238274">
    <property type="component" value="Unassembled WGS sequence"/>
</dbReference>
<feature type="region of interest" description="Disordered" evidence="1">
    <location>
        <begin position="1"/>
        <end position="273"/>
    </location>
</feature>
<dbReference type="EMBL" id="PKSM01000039">
    <property type="protein sequence ID" value="POW20059.1"/>
    <property type="molecule type" value="Genomic_DNA"/>
</dbReference>
<gene>
    <name evidence="2" type="ORF">PSHT_03966</name>
</gene>